<dbReference type="AlphaFoldDB" id="A0A0S6W6I5"/>
<organism evidence="1">
    <name type="scientific">Vecturithrix granuli</name>
    <dbReference type="NCBI Taxonomy" id="1499967"/>
    <lineage>
        <taxon>Bacteria</taxon>
        <taxon>Candidatus Moduliflexota</taxon>
        <taxon>Candidatus Vecturitrichia</taxon>
        <taxon>Candidatus Vecturitrichales</taxon>
        <taxon>Candidatus Vecturitrichaceae</taxon>
        <taxon>Candidatus Vecturithrix</taxon>
    </lineage>
</organism>
<dbReference type="InterPro" id="IPR043137">
    <property type="entry name" value="GGT_ssub_C"/>
</dbReference>
<dbReference type="InterPro" id="IPR052896">
    <property type="entry name" value="GGT-like_enzyme"/>
</dbReference>
<gene>
    <name evidence="1" type="ORF">U27_02085</name>
</gene>
<protein>
    <submittedName>
        <fullName evidence="1">Gamma-glutamyltransferase</fullName>
    </submittedName>
</protein>
<accession>A0A0S6W6I5</accession>
<keyword evidence="1" id="KW-0808">Transferase</keyword>
<dbReference type="PANTHER" id="PTHR43881">
    <property type="entry name" value="GAMMA-GLUTAMYLTRANSPEPTIDASE (AFU_ORTHOLOGUE AFUA_4G13580)"/>
    <property type="match status" value="1"/>
</dbReference>
<sequence>MFTWDFPYPSQRMPVIAENVVATSQPLAAQAGLRMILKGGNAVDAALAAAITLTVVEPTSNGIGSDAFALIWDGGQLYGLNGSGHSPAAWSPEYFAKYQEYPLVGWDTVTVPGAVSAWRALSERFGRLPFADLFDPAIFYAEQGYGVSPITARSWQLAQQKYQKFPEFAKIFLPAGRAPHAGERFRCAAMARTLQEIAETNAESFYRGRLAEAIVHHAQATGGLLIFEDLAQQQADWVTPISHNFLEYTLHEIPPNGQGIAALMMLGILSHTNIADYAVDSADSLHVQIEAMKLAFADVHHHVADPAWMHIDAHALLEPEYLRQRAKSIDMRHAHFPKYGMPQDKDTVYLTAADASGMMVSYIQSNYMGFGSGIVIPNTGISLQNRGCGFSLEPGHPNQVAGGKRPYHTIIPSFVTRDRQPVMSFGVMGGHMQPQGHAQMMLRIFKEHQNPQAANDAPRWHLFQNFQVGVEPGFDPDVLNELAARGHKIVTECAEGLFGGAQLIYKHNNVYVAASDPRKDGQAVGF</sequence>
<dbReference type="EMBL" id="DF820463">
    <property type="protein sequence ID" value="GAK55253.1"/>
    <property type="molecule type" value="Genomic_DNA"/>
</dbReference>
<dbReference type="Pfam" id="PF01019">
    <property type="entry name" value="G_glu_transpept"/>
    <property type="match status" value="1"/>
</dbReference>
<evidence type="ECO:0000313" key="2">
    <source>
        <dbReference type="Proteomes" id="UP000030661"/>
    </source>
</evidence>
<dbReference type="HOGENOM" id="CLU_014813_3_1_0"/>
<keyword evidence="2" id="KW-1185">Reference proteome</keyword>
<dbReference type="Gene3D" id="1.10.246.130">
    <property type="match status" value="1"/>
</dbReference>
<evidence type="ECO:0000313" key="1">
    <source>
        <dbReference type="EMBL" id="GAK55253.1"/>
    </source>
</evidence>
<dbReference type="SUPFAM" id="SSF56235">
    <property type="entry name" value="N-terminal nucleophile aminohydrolases (Ntn hydrolases)"/>
    <property type="match status" value="1"/>
</dbReference>
<dbReference type="eggNOG" id="COG0405">
    <property type="taxonomic scope" value="Bacteria"/>
</dbReference>
<dbReference type="Proteomes" id="UP000030661">
    <property type="component" value="Unassembled WGS sequence"/>
</dbReference>
<dbReference type="Gene3D" id="3.60.20.40">
    <property type="match status" value="1"/>
</dbReference>
<dbReference type="InterPro" id="IPR029055">
    <property type="entry name" value="Ntn_hydrolases_N"/>
</dbReference>
<dbReference type="InterPro" id="IPR043138">
    <property type="entry name" value="GGT_lsub"/>
</dbReference>
<name>A0A0S6W6I5_VECG1</name>
<dbReference type="STRING" id="1499967.U27_02085"/>
<dbReference type="PANTHER" id="PTHR43881:SF1">
    <property type="entry name" value="GAMMA-GLUTAMYLTRANSPEPTIDASE (AFU_ORTHOLOGUE AFUA_4G13580)"/>
    <property type="match status" value="1"/>
</dbReference>
<dbReference type="GO" id="GO:0016740">
    <property type="term" value="F:transferase activity"/>
    <property type="evidence" value="ECO:0007669"/>
    <property type="project" value="UniProtKB-KW"/>
</dbReference>
<reference evidence="1" key="1">
    <citation type="journal article" date="2015" name="PeerJ">
        <title>First genomic representation of candidate bacterial phylum KSB3 points to enhanced environmental sensing as a trigger of wastewater bulking.</title>
        <authorList>
            <person name="Sekiguchi Y."/>
            <person name="Ohashi A."/>
            <person name="Parks D.H."/>
            <person name="Yamauchi T."/>
            <person name="Tyson G.W."/>
            <person name="Hugenholtz P."/>
        </authorList>
    </citation>
    <scope>NUCLEOTIDE SEQUENCE [LARGE SCALE GENOMIC DNA]</scope>
</reference>
<proteinExistence type="predicted"/>
<dbReference type="PRINTS" id="PR01210">
    <property type="entry name" value="GGTRANSPTASE"/>
</dbReference>